<evidence type="ECO:0000256" key="9">
    <source>
        <dbReference type="ARBA" id="ARBA00024699"/>
    </source>
</evidence>
<dbReference type="Gene3D" id="3.50.50.60">
    <property type="entry name" value="FAD/NAD(P)-binding domain"/>
    <property type="match status" value="1"/>
</dbReference>
<dbReference type="PANTHER" id="PTHR11552">
    <property type="entry name" value="GLUCOSE-METHANOL-CHOLINE GMC OXIDOREDUCTASE"/>
    <property type="match status" value="1"/>
</dbReference>
<name>A0A4Y7SBB4_COPMI</name>
<protein>
    <recommendedName>
        <fullName evidence="5">pyranose dehydrogenase (acceptor)</fullName>
        <ecNumber evidence="5">1.1.99.29</ecNumber>
    </recommendedName>
</protein>
<feature type="chain" id="PRO_5021356060" description="pyranose dehydrogenase (acceptor)" evidence="17">
    <location>
        <begin position="21"/>
        <end position="595"/>
    </location>
</feature>
<dbReference type="GO" id="GO:0005576">
    <property type="term" value="C:extracellular region"/>
    <property type="evidence" value="ECO:0007669"/>
    <property type="project" value="UniProtKB-SubCell"/>
</dbReference>
<dbReference type="InterPro" id="IPR012132">
    <property type="entry name" value="GMC_OxRdtase"/>
</dbReference>
<evidence type="ECO:0000256" key="1">
    <source>
        <dbReference type="ARBA" id="ARBA00001974"/>
    </source>
</evidence>
<feature type="active site" description="Proton acceptor" evidence="15">
    <location>
        <position position="573"/>
    </location>
</feature>
<comment type="catalytic activity">
    <reaction evidence="12">
        <text>pyranose + acceptor = pyranos-3-ulose + reduced acceptor.</text>
        <dbReference type="EC" id="1.1.99.29"/>
    </reaction>
</comment>
<evidence type="ECO:0000256" key="10">
    <source>
        <dbReference type="ARBA" id="ARBA00033986"/>
    </source>
</evidence>
<evidence type="ECO:0000256" key="17">
    <source>
        <dbReference type="SAM" id="SignalP"/>
    </source>
</evidence>
<keyword evidence="6" id="KW-0964">Secreted</keyword>
<dbReference type="OrthoDB" id="269227at2759"/>
<comment type="cofactor">
    <cofactor evidence="1 16">
        <name>FAD</name>
        <dbReference type="ChEBI" id="CHEBI:57692"/>
    </cofactor>
</comment>
<gene>
    <name evidence="19" type="ORF">FA13DRAFT_1647814</name>
</gene>
<comment type="catalytic activity">
    <reaction evidence="11">
        <text>pyranose + acceptor = pyranos-2,3-diulose + reduced acceptor.</text>
        <dbReference type="EC" id="1.1.99.29"/>
    </reaction>
</comment>
<feature type="signal peptide" evidence="17">
    <location>
        <begin position="1"/>
        <end position="20"/>
    </location>
</feature>
<dbReference type="STRING" id="71717.A0A4Y7SBB4"/>
<evidence type="ECO:0000256" key="14">
    <source>
        <dbReference type="ARBA" id="ARBA00034059"/>
    </source>
</evidence>
<proteinExistence type="inferred from homology"/>
<feature type="binding site" evidence="16">
    <location>
        <position position="262"/>
    </location>
    <ligand>
        <name>FAD</name>
        <dbReference type="ChEBI" id="CHEBI:57692"/>
    </ligand>
</feature>
<comment type="catalytic activity">
    <reaction evidence="13">
        <text>a pyranoside + acceptor = a pyranosid-3-ulose + reduced acceptor.</text>
        <dbReference type="EC" id="1.1.99.29"/>
    </reaction>
</comment>
<evidence type="ECO:0000256" key="7">
    <source>
        <dbReference type="ARBA" id="ARBA00022630"/>
    </source>
</evidence>
<keyword evidence="8 16" id="KW-0274">FAD</keyword>
<evidence type="ECO:0000256" key="2">
    <source>
        <dbReference type="ARBA" id="ARBA00004613"/>
    </source>
</evidence>
<dbReference type="PROSITE" id="PS00624">
    <property type="entry name" value="GMC_OXRED_2"/>
    <property type="match status" value="1"/>
</dbReference>
<evidence type="ECO:0000256" key="6">
    <source>
        <dbReference type="ARBA" id="ARBA00022525"/>
    </source>
</evidence>
<dbReference type="GO" id="GO:0033718">
    <property type="term" value="F:pyranose dehydrogenase (acceptor) activity"/>
    <property type="evidence" value="ECO:0007669"/>
    <property type="project" value="UniProtKB-EC"/>
</dbReference>
<keyword evidence="17" id="KW-0732">Signal</keyword>
<feature type="domain" description="Glucose-methanol-choline oxidoreductase N-terminal" evidence="18">
    <location>
        <begin position="305"/>
        <end position="319"/>
    </location>
</feature>
<comment type="function">
    <text evidence="9">Catalyzes the single-oxidation or sequential double oxidation reaction of carbohydrates primarily at carbon-2 and/or carbon-3 with the concomitant reduction of the flavin. The enzyme exhibits a broad sugar substrate specificity, oxidizing different aldopyranoses to the corresponding C-1, C-2, C-3 or C-1,2, C-2,3 and C-3,4 (di)dehydro sugars with substrate-specific regioselectivity. Accepts only a narrow range of electron acceptors such as substituted benzoquinones and complexed metal ions and reacts extremely slowly with O(2) as acceptor. May play a role in the natural recycling of plant matter by oxidizing all major monosaccharides in lignocellulose and by reducing quinone compounds or reactive radical species generated during lignin depolymerization.</text>
</comment>
<organism evidence="19 20">
    <name type="scientific">Coprinellus micaceus</name>
    <name type="common">Glistening ink-cap mushroom</name>
    <name type="synonym">Coprinus micaceus</name>
    <dbReference type="NCBI Taxonomy" id="71717"/>
    <lineage>
        <taxon>Eukaryota</taxon>
        <taxon>Fungi</taxon>
        <taxon>Dikarya</taxon>
        <taxon>Basidiomycota</taxon>
        <taxon>Agaricomycotina</taxon>
        <taxon>Agaricomycetes</taxon>
        <taxon>Agaricomycetidae</taxon>
        <taxon>Agaricales</taxon>
        <taxon>Agaricineae</taxon>
        <taxon>Psathyrellaceae</taxon>
        <taxon>Coprinellus</taxon>
    </lineage>
</organism>
<evidence type="ECO:0000256" key="11">
    <source>
        <dbReference type="ARBA" id="ARBA00034010"/>
    </source>
</evidence>
<dbReference type="EMBL" id="QPFP01000222">
    <property type="protein sequence ID" value="TEB18839.1"/>
    <property type="molecule type" value="Genomic_DNA"/>
</dbReference>
<dbReference type="EC" id="1.1.99.29" evidence="5"/>
<evidence type="ECO:0000256" key="4">
    <source>
        <dbReference type="ARBA" id="ARBA00011245"/>
    </source>
</evidence>
<dbReference type="PIRSF" id="PIRSF000137">
    <property type="entry name" value="Alcohol_oxidase"/>
    <property type="match status" value="1"/>
</dbReference>
<comment type="caution">
    <text evidence="19">The sequence shown here is derived from an EMBL/GenBank/DDBJ whole genome shotgun (WGS) entry which is preliminary data.</text>
</comment>
<sequence length="595" mass="64185">MHLFSILIFCVSFSAFPVLAVITDDFSKLPKRKYDFIIVGGGTAGSVLANRLTELNRWNVLLVEAGPSHEGVFDSAVPGFAGRLSRSLYDWNYTSIPQASMNNRTQNAPRGHILGGSSSINGLAYTRSSASDYDRWALHTGDEGWSWNQLLPYFLKSERWTRPSSGEDTTGKYDPKFHSANGLVSVSISGQPLASDVKIARAIEELSGGFSFDPDPNDGTPLGIGWHQVTVLNGTRSSAATAYLGGRFASRKNLHVLVNHQVTRVTQTSHSPTVEFRGVSVMNQGGGPTHLFQLTAKKEVIVSAGSYATPQLLMLSGIGDPSELIKLGIQPLVNLPSVGKNLSDHPRFTMSWQLGTSNVIDPATNSTLQDEFLEQWLTNRTGPLSAPSLNQVGWLRLPEDSGLWDEFEDPASGPNAPHINAGPRGGGLYPLPGPLFQATCALTVPQSRGTVKLQSTNPRDHPLIDFGMFTHPFDIRALRDGVRLLVKFVSTPAFADYGLTPAGPFLGVDLDDDAAVYEVLRDATSNNAHPVGTAAMSARGASYGVVDPDLKVKRVKGLRVVDASIMPYIPVGHTQAPVYAIAERAADMIKGAWLT</sequence>
<dbReference type="AlphaFoldDB" id="A0A4Y7SBB4"/>
<evidence type="ECO:0000313" key="20">
    <source>
        <dbReference type="Proteomes" id="UP000298030"/>
    </source>
</evidence>
<dbReference type="InterPro" id="IPR036188">
    <property type="entry name" value="FAD/NAD-bd_sf"/>
</dbReference>
<dbReference type="PANTHER" id="PTHR11552:SF147">
    <property type="entry name" value="CHOLINE DEHYDROGENASE, MITOCHONDRIAL"/>
    <property type="match status" value="1"/>
</dbReference>
<comment type="catalytic activity">
    <reaction evidence="14">
        <text>a pyranoside + acceptor = a pyranosid-3,4-diulose + reduced acceptor.</text>
        <dbReference type="EC" id="1.1.99.29"/>
    </reaction>
</comment>
<evidence type="ECO:0000256" key="16">
    <source>
        <dbReference type="PIRSR" id="PIRSR000137-2"/>
    </source>
</evidence>
<comment type="catalytic activity">
    <reaction evidence="10">
        <text>pyranose + acceptor = pyranos-2-ulose + reduced acceptor.</text>
        <dbReference type="EC" id="1.1.99.29"/>
    </reaction>
</comment>
<dbReference type="Proteomes" id="UP000298030">
    <property type="component" value="Unassembled WGS sequence"/>
</dbReference>
<evidence type="ECO:0000256" key="12">
    <source>
        <dbReference type="ARBA" id="ARBA00034029"/>
    </source>
</evidence>
<evidence type="ECO:0000256" key="13">
    <source>
        <dbReference type="ARBA" id="ARBA00034050"/>
    </source>
</evidence>
<comment type="subcellular location">
    <subcellularLocation>
        <location evidence="2">Secreted</location>
    </subcellularLocation>
</comment>
<keyword evidence="20" id="KW-1185">Reference proteome</keyword>
<dbReference type="Gene3D" id="3.30.560.10">
    <property type="entry name" value="Glucose Oxidase, domain 3"/>
    <property type="match status" value="1"/>
</dbReference>
<evidence type="ECO:0000313" key="19">
    <source>
        <dbReference type="EMBL" id="TEB18839.1"/>
    </source>
</evidence>
<dbReference type="SUPFAM" id="SSF54373">
    <property type="entry name" value="FAD-linked reductases, C-terminal domain"/>
    <property type="match status" value="1"/>
</dbReference>
<dbReference type="Pfam" id="PF05199">
    <property type="entry name" value="GMC_oxred_C"/>
    <property type="match status" value="1"/>
</dbReference>
<reference evidence="19 20" key="1">
    <citation type="journal article" date="2019" name="Nat. Ecol. Evol.">
        <title>Megaphylogeny resolves global patterns of mushroom evolution.</title>
        <authorList>
            <person name="Varga T."/>
            <person name="Krizsan K."/>
            <person name="Foldi C."/>
            <person name="Dima B."/>
            <person name="Sanchez-Garcia M."/>
            <person name="Sanchez-Ramirez S."/>
            <person name="Szollosi G.J."/>
            <person name="Szarkandi J.G."/>
            <person name="Papp V."/>
            <person name="Albert L."/>
            <person name="Andreopoulos W."/>
            <person name="Angelini C."/>
            <person name="Antonin V."/>
            <person name="Barry K.W."/>
            <person name="Bougher N.L."/>
            <person name="Buchanan P."/>
            <person name="Buyck B."/>
            <person name="Bense V."/>
            <person name="Catcheside P."/>
            <person name="Chovatia M."/>
            <person name="Cooper J."/>
            <person name="Damon W."/>
            <person name="Desjardin D."/>
            <person name="Finy P."/>
            <person name="Geml J."/>
            <person name="Haridas S."/>
            <person name="Hughes K."/>
            <person name="Justo A."/>
            <person name="Karasinski D."/>
            <person name="Kautmanova I."/>
            <person name="Kiss B."/>
            <person name="Kocsube S."/>
            <person name="Kotiranta H."/>
            <person name="LaButti K.M."/>
            <person name="Lechner B.E."/>
            <person name="Liimatainen K."/>
            <person name="Lipzen A."/>
            <person name="Lukacs Z."/>
            <person name="Mihaltcheva S."/>
            <person name="Morgado L.N."/>
            <person name="Niskanen T."/>
            <person name="Noordeloos M.E."/>
            <person name="Ohm R.A."/>
            <person name="Ortiz-Santana B."/>
            <person name="Ovrebo C."/>
            <person name="Racz N."/>
            <person name="Riley R."/>
            <person name="Savchenko A."/>
            <person name="Shiryaev A."/>
            <person name="Soop K."/>
            <person name="Spirin V."/>
            <person name="Szebenyi C."/>
            <person name="Tomsovsky M."/>
            <person name="Tulloss R.E."/>
            <person name="Uehling J."/>
            <person name="Grigoriev I.V."/>
            <person name="Vagvolgyi C."/>
            <person name="Papp T."/>
            <person name="Martin F.M."/>
            <person name="Miettinen O."/>
            <person name="Hibbett D.S."/>
            <person name="Nagy L.G."/>
        </authorList>
    </citation>
    <scope>NUCLEOTIDE SEQUENCE [LARGE SCALE GENOMIC DNA]</scope>
    <source>
        <strain evidence="19 20">FP101781</strain>
    </source>
</reference>
<evidence type="ECO:0000256" key="3">
    <source>
        <dbReference type="ARBA" id="ARBA00010790"/>
    </source>
</evidence>
<feature type="active site" description="Proton donor" evidence="15">
    <location>
        <position position="529"/>
    </location>
</feature>
<comment type="subunit">
    <text evidence="4">Monomer.</text>
</comment>
<keyword evidence="7" id="KW-0285">Flavoprotein</keyword>
<dbReference type="InterPro" id="IPR007867">
    <property type="entry name" value="GMC_OxRtase_C"/>
</dbReference>
<dbReference type="InterPro" id="IPR000172">
    <property type="entry name" value="GMC_OxRdtase_N"/>
</dbReference>
<evidence type="ECO:0000256" key="8">
    <source>
        <dbReference type="ARBA" id="ARBA00022827"/>
    </source>
</evidence>
<dbReference type="SUPFAM" id="SSF51905">
    <property type="entry name" value="FAD/NAD(P)-binding domain"/>
    <property type="match status" value="1"/>
</dbReference>
<accession>A0A4Y7SBB4</accession>
<evidence type="ECO:0000256" key="5">
    <source>
        <dbReference type="ARBA" id="ARBA00013177"/>
    </source>
</evidence>
<dbReference type="GO" id="GO:0050660">
    <property type="term" value="F:flavin adenine dinucleotide binding"/>
    <property type="evidence" value="ECO:0007669"/>
    <property type="project" value="InterPro"/>
</dbReference>
<evidence type="ECO:0000259" key="18">
    <source>
        <dbReference type="PROSITE" id="PS00624"/>
    </source>
</evidence>
<dbReference type="Pfam" id="PF00732">
    <property type="entry name" value="GMC_oxred_N"/>
    <property type="match status" value="1"/>
</dbReference>
<comment type="similarity">
    <text evidence="3">Belongs to the GMC oxidoreductase family.</text>
</comment>
<evidence type="ECO:0000256" key="15">
    <source>
        <dbReference type="PIRSR" id="PIRSR000137-1"/>
    </source>
</evidence>